<dbReference type="InterPro" id="IPR035992">
    <property type="entry name" value="Ricin_B-like_lectins"/>
</dbReference>
<evidence type="ECO:0000313" key="2">
    <source>
        <dbReference type="EMBL" id="SDP80442.1"/>
    </source>
</evidence>
<evidence type="ECO:0000259" key="1">
    <source>
        <dbReference type="Pfam" id="PF14200"/>
    </source>
</evidence>
<feature type="domain" description="Ricin B lectin" evidence="1">
    <location>
        <begin position="10"/>
        <end position="79"/>
    </location>
</feature>
<dbReference type="RefSeq" id="WP_090102098.1">
    <property type="nucleotide sequence ID" value="NZ_FNIX01000015.1"/>
</dbReference>
<dbReference type="CDD" id="cd00161">
    <property type="entry name" value="beta-trefoil_Ricin-like"/>
    <property type="match status" value="1"/>
</dbReference>
<dbReference type="SUPFAM" id="SSF50370">
    <property type="entry name" value="Ricin B-like lectins"/>
    <property type="match status" value="1"/>
</dbReference>
<gene>
    <name evidence="2" type="ORF">SAMN05421507_11553</name>
</gene>
<dbReference type="OrthoDB" id="835336at2"/>
<dbReference type="Gene3D" id="2.80.10.50">
    <property type="match status" value="1"/>
</dbReference>
<dbReference type="InterPro" id="IPR000772">
    <property type="entry name" value="Ricin_B_lectin"/>
</dbReference>
<dbReference type="GO" id="GO:0030246">
    <property type="term" value="F:carbohydrate binding"/>
    <property type="evidence" value="ECO:0007669"/>
    <property type="project" value="UniProtKB-KW"/>
</dbReference>
<keyword evidence="3" id="KW-1185">Reference proteome</keyword>
<dbReference type="Pfam" id="PF14200">
    <property type="entry name" value="RicinB_lectin_2"/>
    <property type="match status" value="1"/>
</dbReference>
<reference evidence="3" key="1">
    <citation type="submission" date="2016-10" db="EMBL/GenBank/DDBJ databases">
        <authorList>
            <person name="Varghese N."/>
            <person name="Submissions S."/>
        </authorList>
    </citation>
    <scope>NUCLEOTIDE SEQUENCE [LARGE SCALE GENOMIC DNA]</scope>
    <source>
        <strain evidence="3">CGMCC 4.6609</strain>
    </source>
</reference>
<proteinExistence type="predicted"/>
<protein>
    <submittedName>
        <fullName evidence="2">Ricin-type beta-trefoil lectin domain-like</fullName>
    </submittedName>
</protein>
<dbReference type="Proteomes" id="UP000199691">
    <property type="component" value="Unassembled WGS sequence"/>
</dbReference>
<name>A0A1H0VPA7_9PSEU</name>
<accession>A0A1H0VPA7</accession>
<evidence type="ECO:0000313" key="3">
    <source>
        <dbReference type="Proteomes" id="UP000199691"/>
    </source>
</evidence>
<dbReference type="EMBL" id="FNIX01000015">
    <property type="protein sequence ID" value="SDP80442.1"/>
    <property type="molecule type" value="Genomic_DNA"/>
</dbReference>
<dbReference type="PROSITE" id="PS50231">
    <property type="entry name" value="RICIN_B_LECTIN"/>
    <property type="match status" value="1"/>
</dbReference>
<dbReference type="STRING" id="641025.SAMN05421507_11553"/>
<organism evidence="2 3">
    <name type="scientific">Lentzea jiangxiensis</name>
    <dbReference type="NCBI Taxonomy" id="641025"/>
    <lineage>
        <taxon>Bacteria</taxon>
        <taxon>Bacillati</taxon>
        <taxon>Actinomycetota</taxon>
        <taxon>Actinomycetes</taxon>
        <taxon>Pseudonocardiales</taxon>
        <taxon>Pseudonocardiaceae</taxon>
        <taxon>Lentzea</taxon>
    </lineage>
</organism>
<dbReference type="AlphaFoldDB" id="A0A1H0VPA7"/>
<keyword evidence="2" id="KW-0430">Lectin</keyword>
<sequence>MTPPDDAHLALINSASGKALTADGLRIRQTWPDNTAPAQRWRLRRTTESHHTVVVENTAGGLVLSVAGAAGHNGAEVVLEARRENARHQLWRLVPLRSGGHALANLASGKYLDLWDADSGHEPRLAQFDFWHGPQQRWCLRPVARRRNSRAVVTLVRDEPDFFPIWLDYYSRFFAPQDIYVLQHQPAPDLPPDDRFTRIPIHHDEFSSDWHRDIVQHHQHDLIDRYDVVLSTDVDEIVAPDPRYGDLSRYIDQFDQDFVNCTGWEVLHQHDREPPFDAGRGVLEQRSTWFSNPLYSKPLLARIPMTWLGGFHERIDQATNHDPNLYLIHLHRMDYQLCLRRHQLRTTHKTAQDDIDNHRGYQNRIVEADQFHHWFYRDRVCGEPIHPEPVPEHWRGTV</sequence>